<dbReference type="VEuPathDB" id="TriTrypDB:Lsey_0004_0370"/>
<feature type="chain" id="PRO_5005857271" description="Secreted protein" evidence="1">
    <location>
        <begin position="24"/>
        <end position="131"/>
    </location>
</feature>
<evidence type="ECO:0000313" key="3">
    <source>
        <dbReference type="Proteomes" id="UP000038009"/>
    </source>
</evidence>
<accession>A0A0N0P904</accession>
<comment type="caution">
    <text evidence="2">The sequence shown here is derived from an EMBL/GenBank/DDBJ whole genome shotgun (WGS) entry which is preliminary data.</text>
</comment>
<evidence type="ECO:0008006" key="4">
    <source>
        <dbReference type="Google" id="ProtNLM"/>
    </source>
</evidence>
<gene>
    <name evidence="2" type="ORF">ABL78_0309</name>
</gene>
<reference evidence="2 3" key="1">
    <citation type="journal article" date="2015" name="PLoS Pathog.">
        <title>Leptomonas seymouri: Adaptations to the Dixenous Life Cycle Analyzed by Genome Sequencing, Transcriptome Profiling and Co-infection with Leishmania donovani.</title>
        <authorList>
            <person name="Kraeva N."/>
            <person name="Butenko A."/>
            <person name="Hlavacova J."/>
            <person name="Kostygov A."/>
            <person name="Myskova J."/>
            <person name="Grybchuk D."/>
            <person name="Lestinova T."/>
            <person name="Votypka J."/>
            <person name="Volf P."/>
            <person name="Opperdoes F."/>
            <person name="Flegontov P."/>
            <person name="Lukes J."/>
            <person name="Yurchenko V."/>
        </authorList>
    </citation>
    <scope>NUCLEOTIDE SEQUENCE [LARGE SCALE GENOMIC DNA]</scope>
    <source>
        <strain evidence="2 3">ATCC 30220</strain>
    </source>
</reference>
<dbReference type="AlphaFoldDB" id="A0A0N0P904"/>
<name>A0A0N0P904_LEPSE</name>
<keyword evidence="3" id="KW-1185">Reference proteome</keyword>
<feature type="signal peptide" evidence="1">
    <location>
        <begin position="1"/>
        <end position="23"/>
    </location>
</feature>
<evidence type="ECO:0000256" key="1">
    <source>
        <dbReference type="SAM" id="SignalP"/>
    </source>
</evidence>
<sequence>MLLCWCAAKSAFSCFFEATGGWAKVVFLAFDVEAVTMTADVVPSLLLLLRCKTAENAALSSSSRGVHCFFHAGHIPEKGTSAVLHKCASTTHPVTYRNCTLLAYVYCPRMRQMGNRLVRSLHMALINEGSA</sequence>
<organism evidence="2 3">
    <name type="scientific">Leptomonas seymouri</name>
    <dbReference type="NCBI Taxonomy" id="5684"/>
    <lineage>
        <taxon>Eukaryota</taxon>
        <taxon>Discoba</taxon>
        <taxon>Euglenozoa</taxon>
        <taxon>Kinetoplastea</taxon>
        <taxon>Metakinetoplastina</taxon>
        <taxon>Trypanosomatida</taxon>
        <taxon>Trypanosomatidae</taxon>
        <taxon>Leishmaniinae</taxon>
        <taxon>Leptomonas</taxon>
    </lineage>
</organism>
<dbReference type="Proteomes" id="UP000038009">
    <property type="component" value="Unassembled WGS sequence"/>
</dbReference>
<proteinExistence type="predicted"/>
<evidence type="ECO:0000313" key="2">
    <source>
        <dbReference type="EMBL" id="KPI90549.1"/>
    </source>
</evidence>
<protein>
    <recommendedName>
        <fullName evidence="4">Secreted protein</fullName>
    </recommendedName>
</protein>
<dbReference type="EMBL" id="LJSK01000004">
    <property type="protein sequence ID" value="KPI90549.1"/>
    <property type="molecule type" value="Genomic_DNA"/>
</dbReference>
<keyword evidence="1" id="KW-0732">Signal</keyword>